<dbReference type="Gene3D" id="1.10.10.60">
    <property type="entry name" value="Homeodomain-like"/>
    <property type="match status" value="1"/>
</dbReference>
<evidence type="ECO:0000256" key="11">
    <source>
        <dbReference type="ARBA" id="ARBA00049036"/>
    </source>
</evidence>
<keyword evidence="10 12" id="KW-0472">Membrane</keyword>
<feature type="non-terminal residue" evidence="14">
    <location>
        <position position="213"/>
    </location>
</feature>
<proteinExistence type="predicted"/>
<keyword evidence="9" id="KW-0443">Lipid metabolism</keyword>
<sequence>MTGIAPKVSLIMSQSVSYLKALSQVFWSEKVWIPPNTTWAQYEDNYRHFNDIYYSLITAVLLIGVRLTLERYIYAPIGIYLGLRPNHGKSPPHNPLLDTAFRASKAKFSHKQIQGLAKQLDWSERQVQRWVRLKSAQNRPTVLSKFTESAWRCNFYFVSFVYGVYVLWDTISSGEWFYYNFETAFYLALLFSQFFDVQRKDFWAMFVHHVVTL</sequence>
<evidence type="ECO:0000256" key="3">
    <source>
        <dbReference type="ARBA" id="ARBA00004760"/>
    </source>
</evidence>
<comment type="pathway">
    <text evidence="4">Sphingolipid metabolism.</text>
</comment>
<keyword evidence="6 12" id="KW-0812">Transmembrane</keyword>
<dbReference type="OrthoDB" id="537032at2759"/>
<keyword evidence="7" id="KW-0256">Endoplasmic reticulum</keyword>
<dbReference type="EMBL" id="OC932030">
    <property type="protein sequence ID" value="CAD7659363.1"/>
    <property type="molecule type" value="Genomic_DNA"/>
</dbReference>
<evidence type="ECO:0000256" key="5">
    <source>
        <dbReference type="ARBA" id="ARBA00022679"/>
    </source>
</evidence>
<evidence type="ECO:0000256" key="6">
    <source>
        <dbReference type="ARBA" id="ARBA00022692"/>
    </source>
</evidence>
<evidence type="ECO:0000313" key="15">
    <source>
        <dbReference type="Proteomes" id="UP000728032"/>
    </source>
</evidence>
<dbReference type="CDD" id="cd00086">
    <property type="entry name" value="homeodomain"/>
    <property type="match status" value="1"/>
</dbReference>
<comment type="catalytic activity">
    <reaction evidence="11">
        <text>sphinganine + octadecanoyl-CoA = N-(octadecanoyl)-sphinganine + CoA + H(+)</text>
        <dbReference type="Rhea" id="RHEA:36547"/>
        <dbReference type="ChEBI" id="CHEBI:15378"/>
        <dbReference type="ChEBI" id="CHEBI:57287"/>
        <dbReference type="ChEBI" id="CHEBI:57394"/>
        <dbReference type="ChEBI" id="CHEBI:57817"/>
        <dbReference type="ChEBI" id="CHEBI:67033"/>
    </reaction>
    <physiologicalReaction direction="left-to-right" evidence="11">
        <dbReference type="Rhea" id="RHEA:36548"/>
    </physiologicalReaction>
</comment>
<dbReference type="PANTHER" id="PTHR12560">
    <property type="entry name" value="LONGEVITY ASSURANCE FACTOR 1 LAG1"/>
    <property type="match status" value="1"/>
</dbReference>
<evidence type="ECO:0000256" key="9">
    <source>
        <dbReference type="ARBA" id="ARBA00023098"/>
    </source>
</evidence>
<dbReference type="Pfam" id="PF03798">
    <property type="entry name" value="TRAM_LAG1_CLN8"/>
    <property type="match status" value="1"/>
</dbReference>
<dbReference type="InterPro" id="IPR001356">
    <property type="entry name" value="HD"/>
</dbReference>
<dbReference type="PIRSF" id="PIRSF005225">
    <property type="entry name" value="LAG1_LAC1"/>
    <property type="match status" value="1"/>
</dbReference>
<dbReference type="InterPro" id="IPR009057">
    <property type="entry name" value="Homeodomain-like_sf"/>
</dbReference>
<keyword evidence="8 12" id="KW-1133">Transmembrane helix</keyword>
<comment type="subcellular location">
    <subcellularLocation>
        <location evidence="2">Endoplasmic reticulum membrane</location>
        <topology evidence="2">Multi-pass membrane protein</topology>
    </subcellularLocation>
    <subcellularLocation>
        <location evidence="1">Nucleus</location>
    </subcellularLocation>
</comment>
<gene>
    <name evidence="14" type="ORF">ONB1V03_LOCUS15959</name>
</gene>
<dbReference type="GO" id="GO:0005634">
    <property type="term" value="C:nucleus"/>
    <property type="evidence" value="ECO:0007669"/>
    <property type="project" value="UniProtKB-SubCell"/>
</dbReference>
<evidence type="ECO:0000256" key="10">
    <source>
        <dbReference type="ARBA" id="ARBA00023136"/>
    </source>
</evidence>
<dbReference type="GO" id="GO:0003677">
    <property type="term" value="F:DNA binding"/>
    <property type="evidence" value="ECO:0007669"/>
    <property type="project" value="InterPro"/>
</dbReference>
<evidence type="ECO:0000313" key="14">
    <source>
        <dbReference type="EMBL" id="CAD7659363.1"/>
    </source>
</evidence>
<dbReference type="InterPro" id="IPR016439">
    <property type="entry name" value="Lag1/Lac1-like"/>
</dbReference>
<dbReference type="GO" id="GO:0005789">
    <property type="term" value="C:endoplasmic reticulum membrane"/>
    <property type="evidence" value="ECO:0007669"/>
    <property type="project" value="UniProtKB-SubCell"/>
</dbReference>
<dbReference type="GO" id="GO:0046513">
    <property type="term" value="P:ceramide biosynthetic process"/>
    <property type="evidence" value="ECO:0007669"/>
    <property type="project" value="InterPro"/>
</dbReference>
<dbReference type="FunFam" id="1.10.10.60:FF:000020">
    <property type="entry name" value="Ceramide synthase 5"/>
    <property type="match status" value="1"/>
</dbReference>
<dbReference type="GO" id="GO:0050291">
    <property type="term" value="F:sphingosine N-acyltransferase activity"/>
    <property type="evidence" value="ECO:0007669"/>
    <property type="project" value="InterPro"/>
</dbReference>
<feature type="transmembrane region" description="Helical" evidence="12">
    <location>
        <begin position="153"/>
        <end position="171"/>
    </location>
</feature>
<reference evidence="14" key="1">
    <citation type="submission" date="2020-11" db="EMBL/GenBank/DDBJ databases">
        <authorList>
            <person name="Tran Van P."/>
        </authorList>
    </citation>
    <scope>NUCLEOTIDE SEQUENCE</scope>
</reference>
<protein>
    <recommendedName>
        <fullName evidence="13">TLC domain-containing protein</fullName>
    </recommendedName>
</protein>
<keyword evidence="5" id="KW-0808">Transferase</keyword>
<evidence type="ECO:0000256" key="1">
    <source>
        <dbReference type="ARBA" id="ARBA00004123"/>
    </source>
</evidence>
<comment type="pathway">
    <text evidence="3">Lipid metabolism; sphingolipid metabolism.</text>
</comment>
<keyword evidence="15" id="KW-1185">Reference proteome</keyword>
<feature type="domain" description="TLC" evidence="13">
    <location>
        <begin position="145"/>
        <end position="213"/>
    </location>
</feature>
<dbReference type="PANTHER" id="PTHR12560:SF0">
    <property type="entry name" value="LD18904P"/>
    <property type="match status" value="1"/>
</dbReference>
<feature type="transmembrane region" description="Helical" evidence="12">
    <location>
        <begin position="52"/>
        <end position="69"/>
    </location>
</feature>
<dbReference type="AlphaFoldDB" id="A0A7R9QWF8"/>
<organism evidence="14">
    <name type="scientific">Oppiella nova</name>
    <dbReference type="NCBI Taxonomy" id="334625"/>
    <lineage>
        <taxon>Eukaryota</taxon>
        <taxon>Metazoa</taxon>
        <taxon>Ecdysozoa</taxon>
        <taxon>Arthropoda</taxon>
        <taxon>Chelicerata</taxon>
        <taxon>Arachnida</taxon>
        <taxon>Acari</taxon>
        <taxon>Acariformes</taxon>
        <taxon>Sarcoptiformes</taxon>
        <taxon>Oribatida</taxon>
        <taxon>Brachypylina</taxon>
        <taxon>Oppioidea</taxon>
        <taxon>Oppiidae</taxon>
        <taxon>Oppiella</taxon>
    </lineage>
</organism>
<evidence type="ECO:0000256" key="2">
    <source>
        <dbReference type="ARBA" id="ARBA00004477"/>
    </source>
</evidence>
<evidence type="ECO:0000256" key="12">
    <source>
        <dbReference type="SAM" id="Phobius"/>
    </source>
</evidence>
<dbReference type="UniPathway" id="UPA00222"/>
<evidence type="ECO:0000259" key="13">
    <source>
        <dbReference type="Pfam" id="PF03798"/>
    </source>
</evidence>
<dbReference type="Proteomes" id="UP000728032">
    <property type="component" value="Unassembled WGS sequence"/>
</dbReference>
<evidence type="ECO:0000256" key="7">
    <source>
        <dbReference type="ARBA" id="ARBA00022824"/>
    </source>
</evidence>
<evidence type="ECO:0000256" key="8">
    <source>
        <dbReference type="ARBA" id="ARBA00022989"/>
    </source>
</evidence>
<feature type="transmembrane region" description="Helical" evidence="12">
    <location>
        <begin position="177"/>
        <end position="195"/>
    </location>
</feature>
<accession>A0A7R9QWF8</accession>
<evidence type="ECO:0000256" key="4">
    <source>
        <dbReference type="ARBA" id="ARBA00004991"/>
    </source>
</evidence>
<name>A0A7R9QWF8_9ACAR</name>
<dbReference type="InterPro" id="IPR006634">
    <property type="entry name" value="TLC-dom"/>
</dbReference>
<dbReference type="SUPFAM" id="SSF46689">
    <property type="entry name" value="Homeodomain-like"/>
    <property type="match status" value="1"/>
</dbReference>
<dbReference type="EMBL" id="CAJPVJ010017205">
    <property type="protein sequence ID" value="CAG2176525.1"/>
    <property type="molecule type" value="Genomic_DNA"/>
</dbReference>